<evidence type="ECO:0000313" key="7">
    <source>
        <dbReference type="Proteomes" id="UP000076874"/>
    </source>
</evidence>
<evidence type="ECO:0000256" key="3">
    <source>
        <dbReference type="ARBA" id="ARBA00022827"/>
    </source>
</evidence>
<evidence type="ECO:0000256" key="1">
    <source>
        <dbReference type="ARBA" id="ARBA00009183"/>
    </source>
</evidence>
<dbReference type="InterPro" id="IPR036188">
    <property type="entry name" value="FAD/NAD-bd_sf"/>
</dbReference>
<protein>
    <submittedName>
        <fullName evidence="6">Iron transport multicopper oxidase fet3</fullName>
    </submittedName>
</protein>
<keyword evidence="2" id="KW-0285">Flavoprotein</keyword>
<dbReference type="Pfam" id="PF13450">
    <property type="entry name" value="NAD_binding_8"/>
    <property type="match status" value="1"/>
</dbReference>
<evidence type="ECO:0000313" key="6">
    <source>
        <dbReference type="EMBL" id="OAA56635.1"/>
    </source>
</evidence>
<keyword evidence="7" id="KW-1185">Reference proteome</keyword>
<evidence type="ECO:0000256" key="4">
    <source>
        <dbReference type="ARBA" id="ARBA00022857"/>
    </source>
</evidence>
<keyword evidence="4" id="KW-0521">NADP</keyword>
<reference evidence="6 7" key="1">
    <citation type="journal article" date="2016" name="Genome Biol. Evol.">
        <title>Divergent and convergent evolution of fungal pathogenicity.</title>
        <authorList>
            <person name="Shang Y."/>
            <person name="Xiao G."/>
            <person name="Zheng P."/>
            <person name="Cen K."/>
            <person name="Zhan S."/>
            <person name="Wang C."/>
        </authorList>
    </citation>
    <scope>NUCLEOTIDE SEQUENCE [LARGE SCALE GENOMIC DNA]</scope>
    <source>
        <strain evidence="6 7">RCEF 264</strain>
    </source>
</reference>
<dbReference type="SUPFAM" id="SSF51905">
    <property type="entry name" value="FAD/NAD(P)-binding domain"/>
    <property type="match status" value="2"/>
</dbReference>
<evidence type="ECO:0000256" key="5">
    <source>
        <dbReference type="ARBA" id="ARBA00023002"/>
    </source>
</evidence>
<dbReference type="PIRSF" id="PIRSF000332">
    <property type="entry name" value="FMO"/>
    <property type="match status" value="1"/>
</dbReference>
<gene>
    <name evidence="6" type="ORF">SPI_07642</name>
</gene>
<comment type="similarity">
    <text evidence="1">Belongs to the FMO family.</text>
</comment>
<dbReference type="PRINTS" id="PR00419">
    <property type="entry name" value="ADXRDTASE"/>
</dbReference>
<organism evidence="6 7">
    <name type="scientific">Niveomyces insectorum RCEF 264</name>
    <dbReference type="NCBI Taxonomy" id="1081102"/>
    <lineage>
        <taxon>Eukaryota</taxon>
        <taxon>Fungi</taxon>
        <taxon>Dikarya</taxon>
        <taxon>Ascomycota</taxon>
        <taxon>Pezizomycotina</taxon>
        <taxon>Sordariomycetes</taxon>
        <taxon>Hypocreomycetidae</taxon>
        <taxon>Hypocreales</taxon>
        <taxon>Cordycipitaceae</taxon>
        <taxon>Niveomyces</taxon>
    </lineage>
</organism>
<dbReference type="PANTHER" id="PTHR23023">
    <property type="entry name" value="DIMETHYLANILINE MONOOXYGENASE"/>
    <property type="match status" value="1"/>
</dbReference>
<dbReference type="Proteomes" id="UP000076874">
    <property type="component" value="Unassembled WGS sequence"/>
</dbReference>
<comment type="caution">
    <text evidence="6">The sequence shown here is derived from an EMBL/GenBank/DDBJ whole genome shotgun (WGS) entry which is preliminary data.</text>
</comment>
<accession>A0A162IG26</accession>
<dbReference type="InterPro" id="IPR000960">
    <property type="entry name" value="Flavin_mOase"/>
</dbReference>
<dbReference type="InterPro" id="IPR050346">
    <property type="entry name" value="FMO-like"/>
</dbReference>
<dbReference type="GO" id="GO:0050660">
    <property type="term" value="F:flavin adenine dinucleotide binding"/>
    <property type="evidence" value="ECO:0007669"/>
    <property type="project" value="InterPro"/>
</dbReference>
<dbReference type="GO" id="GO:0004499">
    <property type="term" value="F:N,N-dimethylaniline monooxygenase activity"/>
    <property type="evidence" value="ECO:0007669"/>
    <property type="project" value="InterPro"/>
</dbReference>
<keyword evidence="5" id="KW-0560">Oxidoreductase</keyword>
<proteinExistence type="inferred from homology"/>
<keyword evidence="3" id="KW-0274">FAD</keyword>
<dbReference type="Pfam" id="PF00743">
    <property type="entry name" value="FMO-like"/>
    <property type="match status" value="1"/>
</dbReference>
<evidence type="ECO:0000256" key="2">
    <source>
        <dbReference type="ARBA" id="ARBA00022630"/>
    </source>
</evidence>
<dbReference type="AlphaFoldDB" id="A0A162IG26"/>
<name>A0A162IG26_9HYPO</name>
<dbReference type="STRING" id="1081102.A0A162IG26"/>
<dbReference type="GO" id="GO:0050661">
    <property type="term" value="F:NADP binding"/>
    <property type="evidence" value="ECO:0007669"/>
    <property type="project" value="InterPro"/>
</dbReference>
<dbReference type="EMBL" id="AZHD01000016">
    <property type="protein sequence ID" value="OAA56635.1"/>
    <property type="molecule type" value="Genomic_DNA"/>
</dbReference>
<dbReference type="Gene3D" id="3.50.50.60">
    <property type="entry name" value="FAD/NAD(P)-binding domain"/>
    <property type="match status" value="2"/>
</dbReference>
<dbReference type="OrthoDB" id="66881at2759"/>
<sequence>MPVIKSVAIIGAGAAGASAATALAAEKYFDVIKVFERREEPGGTWIYDPIPPELDLVPGALPPAIDPPLAIPDTLPVTTAPSTQERFIKTPIYDELTTNVPEIAMSLSDRRFAYGPFVPHWIPKNYIREYFSRHGEDALLSLNTTVEDISRIEEPARGPLNRWALTLRRHDITRNVDEWWREEFDAVVLANGHYAVPYVPSVPGLPEYLAKYPGRVVHSKTYRTPKTFAGKRVLVIGNSASGHDVTDQLLRFDLVRRPVYQSRRSPSPWDGDAPAPGLVWKPVIAAFRPDDGAIVFADGSVLAYADVDVVVYATGYKPSYPFWNVRRNGGRALYDYDANRFVGTFQHTFVPDFPTLGLVGLPRTLTFRSFEYQAIALARVWAGRAVLPPAAEQRRWEAERVQQRRHDGTRFHDIAWDTGETEAFLTHFLLILRQSF</sequence>
<dbReference type="InterPro" id="IPR020946">
    <property type="entry name" value="Flavin_mOase-like"/>
</dbReference>